<dbReference type="eggNOG" id="COG1316">
    <property type="taxonomic scope" value="Bacteria"/>
</dbReference>
<evidence type="ECO:0000256" key="3">
    <source>
        <dbReference type="SAM" id="Phobius"/>
    </source>
</evidence>
<feature type="domain" description="LytR/CpsA/Psr regulator C-terminal" evidence="5">
    <location>
        <begin position="367"/>
        <end position="452"/>
    </location>
</feature>
<organism evidence="6 7">
    <name type="scientific">Thermomonospora curvata (strain ATCC 19995 / DSM 43183 / JCM 3096 / KCTC 9072 / NBRC 15933 / NCIMB 10081 / Henssen B9)</name>
    <dbReference type="NCBI Taxonomy" id="471852"/>
    <lineage>
        <taxon>Bacteria</taxon>
        <taxon>Bacillati</taxon>
        <taxon>Actinomycetota</taxon>
        <taxon>Actinomycetes</taxon>
        <taxon>Streptosporangiales</taxon>
        <taxon>Thermomonosporaceae</taxon>
        <taxon>Thermomonospora</taxon>
    </lineage>
</organism>
<dbReference type="AlphaFoldDB" id="D1A4I4"/>
<dbReference type="Gene3D" id="3.40.630.190">
    <property type="entry name" value="LCP protein"/>
    <property type="match status" value="1"/>
</dbReference>
<feature type="transmembrane region" description="Helical" evidence="3">
    <location>
        <begin position="28"/>
        <end position="51"/>
    </location>
</feature>
<dbReference type="InterPro" id="IPR050922">
    <property type="entry name" value="LytR/CpsA/Psr_CW_biosynth"/>
</dbReference>
<dbReference type="Gene3D" id="3.30.70.2390">
    <property type="match status" value="1"/>
</dbReference>
<dbReference type="InterPro" id="IPR004474">
    <property type="entry name" value="LytR_CpsA_psr"/>
</dbReference>
<evidence type="ECO:0000259" key="5">
    <source>
        <dbReference type="Pfam" id="PF13399"/>
    </source>
</evidence>
<keyword evidence="3" id="KW-0472">Membrane</keyword>
<keyword evidence="3" id="KW-1133">Transmembrane helix</keyword>
<keyword evidence="3" id="KW-0812">Transmembrane</keyword>
<dbReference type="KEGG" id="tcu:Tcur_0624"/>
<feature type="domain" description="Cell envelope-related transcriptional attenuator" evidence="4">
    <location>
        <begin position="104"/>
        <end position="259"/>
    </location>
</feature>
<gene>
    <name evidence="6" type="ordered locus">Tcur_0624</name>
</gene>
<feature type="region of interest" description="Disordered" evidence="2">
    <location>
        <begin position="460"/>
        <end position="481"/>
    </location>
</feature>
<dbReference type="NCBIfam" id="TIGR00350">
    <property type="entry name" value="lytR_cpsA_psr"/>
    <property type="match status" value="1"/>
</dbReference>
<dbReference type="HOGENOM" id="CLU_016455_0_0_11"/>
<name>D1A4I4_THECD</name>
<dbReference type="STRING" id="471852.Tcur_0624"/>
<comment type="similarity">
    <text evidence="1">Belongs to the LytR/CpsA/Psr (LCP) family.</text>
</comment>
<evidence type="ECO:0000259" key="4">
    <source>
        <dbReference type="Pfam" id="PF03816"/>
    </source>
</evidence>
<dbReference type="Pfam" id="PF13399">
    <property type="entry name" value="LytR_C"/>
    <property type="match status" value="1"/>
</dbReference>
<dbReference type="Pfam" id="PF03816">
    <property type="entry name" value="LytR_cpsA_psr"/>
    <property type="match status" value="1"/>
</dbReference>
<dbReference type="EMBL" id="CP001738">
    <property type="protein sequence ID" value="ACY96219.1"/>
    <property type="molecule type" value="Genomic_DNA"/>
</dbReference>
<dbReference type="OrthoDB" id="3759589at2"/>
<keyword evidence="7" id="KW-1185">Reference proteome</keyword>
<feature type="region of interest" description="Disordered" evidence="2">
    <location>
        <begin position="1"/>
        <end position="22"/>
    </location>
</feature>
<feature type="region of interest" description="Disordered" evidence="2">
    <location>
        <begin position="342"/>
        <end position="365"/>
    </location>
</feature>
<dbReference type="PANTHER" id="PTHR33392">
    <property type="entry name" value="POLYISOPRENYL-TEICHOIC ACID--PEPTIDOGLYCAN TEICHOIC ACID TRANSFERASE TAGU"/>
    <property type="match status" value="1"/>
</dbReference>
<dbReference type="PANTHER" id="PTHR33392:SF6">
    <property type="entry name" value="POLYISOPRENYL-TEICHOIC ACID--PEPTIDOGLYCAN TEICHOIC ACID TRANSFERASE TAGU"/>
    <property type="match status" value="1"/>
</dbReference>
<protein>
    <submittedName>
        <fullName evidence="6">Cell envelope-related transcriptional attenuator</fullName>
    </submittedName>
</protein>
<dbReference type="InterPro" id="IPR027381">
    <property type="entry name" value="LytR/CpsA/Psr_C"/>
</dbReference>
<evidence type="ECO:0000313" key="7">
    <source>
        <dbReference type="Proteomes" id="UP000001918"/>
    </source>
</evidence>
<dbReference type="RefSeq" id="WP_012851003.1">
    <property type="nucleotide sequence ID" value="NC_013510.1"/>
</dbReference>
<evidence type="ECO:0000313" key="6">
    <source>
        <dbReference type="EMBL" id="ACY96219.1"/>
    </source>
</evidence>
<evidence type="ECO:0000256" key="1">
    <source>
        <dbReference type="ARBA" id="ARBA00006068"/>
    </source>
</evidence>
<accession>D1A4I4</accession>
<feature type="compositionally biased region" description="Basic and acidic residues" evidence="2">
    <location>
        <begin position="342"/>
        <end position="351"/>
    </location>
</feature>
<evidence type="ECO:0000256" key="2">
    <source>
        <dbReference type="SAM" id="MobiDB-lite"/>
    </source>
</evidence>
<dbReference type="Proteomes" id="UP000001918">
    <property type="component" value="Chromosome"/>
</dbReference>
<sequence length="481" mass="51626">MEGLVTSEREATRAAPPPSPAHDRRWRLLGWASIVLSALMVLASLTAYGFYRSVNGAIERDNIDDQLAADRPEKLNNSLNILLLGSDSREGDNKRFGSDQGGGSDTTILMHISPGGERAIGISFPRDSMVQIPECKKKDGTRVPSQFGQLNWAYSFAGPACTWNLIESLTDIRIDHYAEIDMSGFIEVVDALGGVEICVPKPIRDPKADLVLKKGRQVVMGKQAIGYVRTRTGGLGDGSDLSRIKRQQAFMGSVVKKATSSGLLKDPARTYAFLQAVAKAVKVDDRLTLGTMQKLAASLRGLSAGKVTFVTVPVTAYPADKNRVQIDMARAKPLFDAIREDNELPPEEPKQPARQNGGQPPAKPAETKVAVYNGTTTDGLGQRTADGLAEQGFQIVKVGTKQQSADIPTRILYGPGAERQAAALAAKLQAAPQPTAFPSGRPGLVYLIIGKDGVRLRGTGTPLPKIAGERRADQDVCSQTT</sequence>
<proteinExistence type="inferred from homology"/>
<reference evidence="6 7" key="1">
    <citation type="journal article" date="2011" name="Stand. Genomic Sci.">
        <title>Complete genome sequence of Thermomonospora curvata type strain (B9).</title>
        <authorList>
            <person name="Chertkov O."/>
            <person name="Sikorski J."/>
            <person name="Nolan M."/>
            <person name="Lapidus A."/>
            <person name="Lucas S."/>
            <person name="Del Rio T.G."/>
            <person name="Tice H."/>
            <person name="Cheng J.F."/>
            <person name="Goodwin L."/>
            <person name="Pitluck S."/>
            <person name="Liolios K."/>
            <person name="Ivanova N."/>
            <person name="Mavromatis K."/>
            <person name="Mikhailova N."/>
            <person name="Ovchinnikova G."/>
            <person name="Pati A."/>
            <person name="Chen A."/>
            <person name="Palaniappan K."/>
            <person name="Djao O.D."/>
            <person name="Land M."/>
            <person name="Hauser L."/>
            <person name="Chang Y.J."/>
            <person name="Jeffries C.D."/>
            <person name="Brettin T."/>
            <person name="Han C."/>
            <person name="Detter J.C."/>
            <person name="Rohde M."/>
            <person name="Goker M."/>
            <person name="Woyke T."/>
            <person name="Bristow J."/>
            <person name="Eisen J.A."/>
            <person name="Markowitz V."/>
            <person name="Hugenholtz P."/>
            <person name="Klenk H.P."/>
            <person name="Kyrpides N.C."/>
        </authorList>
    </citation>
    <scope>NUCLEOTIDE SEQUENCE [LARGE SCALE GENOMIC DNA]</scope>
    <source>
        <strain evidence="7">ATCC 19995 / DSM 43183 / JCM 3096 / KCTC 9072 / NBRC 15933 / NCIMB 10081 / Henssen B9</strain>
    </source>
</reference>